<organism evidence="2 3">
    <name type="scientific">Ensete ventricosum</name>
    <name type="common">Abyssinian banana</name>
    <name type="synonym">Musa ensete</name>
    <dbReference type="NCBI Taxonomy" id="4639"/>
    <lineage>
        <taxon>Eukaryota</taxon>
        <taxon>Viridiplantae</taxon>
        <taxon>Streptophyta</taxon>
        <taxon>Embryophyta</taxon>
        <taxon>Tracheophyta</taxon>
        <taxon>Spermatophyta</taxon>
        <taxon>Magnoliopsida</taxon>
        <taxon>Liliopsida</taxon>
        <taxon>Zingiberales</taxon>
        <taxon>Musaceae</taxon>
        <taxon>Ensete</taxon>
    </lineage>
</organism>
<dbReference type="Proteomes" id="UP000287651">
    <property type="component" value="Unassembled WGS sequence"/>
</dbReference>
<comment type="caution">
    <text evidence="2">The sequence shown here is derived from an EMBL/GenBank/DDBJ whole genome shotgun (WGS) entry which is preliminary data.</text>
</comment>
<sequence>MGSIGKRKIKMQWCGGGAARGVPRELKGETNASGGVVDLAAPRSSLRDGGDLLAERRPVGGWQQVERRPPARCCSLGQTSPFRRGHWSAAVGPWSAANGRSLLPCLATRSVVPARRRSPRRTPDDIKNRKNMRIKSEVERMDVEDVALHHLVELERVSPGLAELHHMERGRYLEHLEEEQAESSVDIDM</sequence>
<reference evidence="2 3" key="1">
    <citation type="journal article" date="2014" name="Agronomy (Basel)">
        <title>A Draft Genome Sequence for Ensete ventricosum, the Drought-Tolerant Tree Against Hunger.</title>
        <authorList>
            <person name="Harrison J."/>
            <person name="Moore K.A."/>
            <person name="Paszkiewicz K."/>
            <person name="Jones T."/>
            <person name="Grant M."/>
            <person name="Ambacheew D."/>
            <person name="Muzemil S."/>
            <person name="Studholme D.J."/>
        </authorList>
    </citation>
    <scope>NUCLEOTIDE SEQUENCE [LARGE SCALE GENOMIC DNA]</scope>
</reference>
<dbReference type="EMBL" id="AMZH03014758">
    <property type="protein sequence ID" value="RRT47109.1"/>
    <property type="molecule type" value="Genomic_DNA"/>
</dbReference>
<protein>
    <submittedName>
        <fullName evidence="2">Uncharacterized protein</fullName>
    </submittedName>
</protein>
<name>A0A426Y5R8_ENSVE</name>
<evidence type="ECO:0000313" key="3">
    <source>
        <dbReference type="Proteomes" id="UP000287651"/>
    </source>
</evidence>
<dbReference type="AlphaFoldDB" id="A0A426Y5R8"/>
<feature type="region of interest" description="Disordered" evidence="1">
    <location>
        <begin position="20"/>
        <end position="42"/>
    </location>
</feature>
<evidence type="ECO:0000313" key="2">
    <source>
        <dbReference type="EMBL" id="RRT47109.1"/>
    </source>
</evidence>
<gene>
    <name evidence="2" type="ORF">B296_00045675</name>
</gene>
<accession>A0A426Y5R8</accession>
<proteinExistence type="predicted"/>
<evidence type="ECO:0000256" key="1">
    <source>
        <dbReference type="SAM" id="MobiDB-lite"/>
    </source>
</evidence>